<dbReference type="Proteomes" id="UP000054018">
    <property type="component" value="Unassembled WGS sequence"/>
</dbReference>
<evidence type="ECO:0000313" key="3">
    <source>
        <dbReference type="Proteomes" id="UP000054018"/>
    </source>
</evidence>
<dbReference type="AlphaFoldDB" id="A0A0C9Y3S3"/>
<accession>A0A0C9Y3S3</accession>
<protein>
    <submittedName>
        <fullName evidence="2">Uncharacterized protein</fullName>
    </submittedName>
</protein>
<reference evidence="3" key="2">
    <citation type="submission" date="2015-01" db="EMBL/GenBank/DDBJ databases">
        <title>Evolutionary Origins and Diversification of the Mycorrhizal Mutualists.</title>
        <authorList>
            <consortium name="DOE Joint Genome Institute"/>
            <consortium name="Mycorrhizal Genomics Consortium"/>
            <person name="Kohler A."/>
            <person name="Kuo A."/>
            <person name="Nagy L.G."/>
            <person name="Floudas D."/>
            <person name="Copeland A."/>
            <person name="Barry K.W."/>
            <person name="Cichocki N."/>
            <person name="Veneault-Fourrey C."/>
            <person name="LaButti K."/>
            <person name="Lindquist E.A."/>
            <person name="Lipzen A."/>
            <person name="Lundell T."/>
            <person name="Morin E."/>
            <person name="Murat C."/>
            <person name="Riley R."/>
            <person name="Ohm R."/>
            <person name="Sun H."/>
            <person name="Tunlid A."/>
            <person name="Henrissat B."/>
            <person name="Grigoriev I.V."/>
            <person name="Hibbett D.S."/>
            <person name="Martin F."/>
        </authorList>
    </citation>
    <scope>NUCLEOTIDE SEQUENCE [LARGE SCALE GENOMIC DNA]</scope>
    <source>
        <strain evidence="3">441</strain>
    </source>
</reference>
<dbReference type="EMBL" id="KN834162">
    <property type="protein sequence ID" value="KIK11751.1"/>
    <property type="molecule type" value="Genomic_DNA"/>
</dbReference>
<organism evidence="2 3">
    <name type="scientific">Pisolithus microcarpus 441</name>
    <dbReference type="NCBI Taxonomy" id="765257"/>
    <lineage>
        <taxon>Eukaryota</taxon>
        <taxon>Fungi</taxon>
        <taxon>Dikarya</taxon>
        <taxon>Basidiomycota</taxon>
        <taxon>Agaricomycotina</taxon>
        <taxon>Agaricomycetes</taxon>
        <taxon>Agaricomycetidae</taxon>
        <taxon>Boletales</taxon>
        <taxon>Sclerodermatineae</taxon>
        <taxon>Pisolithaceae</taxon>
        <taxon>Pisolithus</taxon>
    </lineage>
</organism>
<name>A0A0C9Y3S3_9AGAM</name>
<feature type="region of interest" description="Disordered" evidence="1">
    <location>
        <begin position="1"/>
        <end position="46"/>
    </location>
</feature>
<evidence type="ECO:0000256" key="1">
    <source>
        <dbReference type="SAM" id="MobiDB-lite"/>
    </source>
</evidence>
<gene>
    <name evidence="2" type="ORF">PISMIDRAFT_690070</name>
</gene>
<proteinExistence type="predicted"/>
<reference evidence="2 3" key="1">
    <citation type="submission" date="2014-04" db="EMBL/GenBank/DDBJ databases">
        <authorList>
            <consortium name="DOE Joint Genome Institute"/>
            <person name="Kuo A."/>
            <person name="Kohler A."/>
            <person name="Costa M.D."/>
            <person name="Nagy L.G."/>
            <person name="Floudas D."/>
            <person name="Copeland A."/>
            <person name="Barry K.W."/>
            <person name="Cichocki N."/>
            <person name="Veneault-Fourrey C."/>
            <person name="LaButti K."/>
            <person name="Lindquist E.A."/>
            <person name="Lipzen A."/>
            <person name="Lundell T."/>
            <person name="Morin E."/>
            <person name="Murat C."/>
            <person name="Sun H."/>
            <person name="Tunlid A."/>
            <person name="Henrissat B."/>
            <person name="Grigoriev I.V."/>
            <person name="Hibbett D.S."/>
            <person name="Martin F."/>
            <person name="Nordberg H.P."/>
            <person name="Cantor M.N."/>
            <person name="Hua S.X."/>
        </authorList>
    </citation>
    <scope>NUCLEOTIDE SEQUENCE [LARGE SCALE GENOMIC DNA]</scope>
    <source>
        <strain evidence="2 3">441</strain>
    </source>
</reference>
<keyword evidence="3" id="KW-1185">Reference proteome</keyword>
<sequence length="111" mass="12312">MMTPRLDARSSPLPSSHLITKIHKRSTEKSSSNAPAFDSNDGPTFHTLQPPLDRVGNSPQFHSLSRFSWYSSIQASREVSSQQMISLTAASNSSVIQEDVRLRLQMTSIIP</sequence>
<dbReference type="HOGENOM" id="CLU_2159414_0_0_1"/>
<evidence type="ECO:0000313" key="2">
    <source>
        <dbReference type="EMBL" id="KIK11751.1"/>
    </source>
</evidence>